<protein>
    <submittedName>
        <fullName evidence="2">Uncharacterized protein</fullName>
    </submittedName>
</protein>
<feature type="region of interest" description="Disordered" evidence="1">
    <location>
        <begin position="847"/>
        <end position="869"/>
    </location>
</feature>
<gene>
    <name evidence="2" type="ORF">Cvel_19246</name>
</gene>
<feature type="region of interest" description="Disordered" evidence="1">
    <location>
        <begin position="1453"/>
        <end position="1510"/>
    </location>
</feature>
<dbReference type="EMBL" id="CDMZ01000713">
    <property type="protein sequence ID" value="CEM20044.1"/>
    <property type="molecule type" value="Genomic_DNA"/>
</dbReference>
<evidence type="ECO:0000256" key="1">
    <source>
        <dbReference type="SAM" id="MobiDB-lite"/>
    </source>
</evidence>
<proteinExistence type="predicted"/>
<dbReference type="VEuPathDB" id="CryptoDB:Cvel_19246"/>
<name>A0A0G4FY14_9ALVE</name>
<feature type="compositionally biased region" description="Polar residues" evidence="1">
    <location>
        <begin position="855"/>
        <end position="866"/>
    </location>
</feature>
<feature type="compositionally biased region" description="Basic and acidic residues" evidence="1">
    <location>
        <begin position="37"/>
        <end position="48"/>
    </location>
</feature>
<feature type="region of interest" description="Disordered" evidence="1">
    <location>
        <begin position="741"/>
        <end position="772"/>
    </location>
</feature>
<reference evidence="2" key="1">
    <citation type="submission" date="2014-11" db="EMBL/GenBank/DDBJ databases">
        <authorList>
            <person name="Otto D Thomas"/>
            <person name="Naeem Raeece"/>
        </authorList>
    </citation>
    <scope>NUCLEOTIDE SEQUENCE</scope>
</reference>
<organism evidence="2">
    <name type="scientific">Chromera velia CCMP2878</name>
    <dbReference type="NCBI Taxonomy" id="1169474"/>
    <lineage>
        <taxon>Eukaryota</taxon>
        <taxon>Sar</taxon>
        <taxon>Alveolata</taxon>
        <taxon>Colpodellida</taxon>
        <taxon>Chromeraceae</taxon>
        <taxon>Chromera</taxon>
    </lineage>
</organism>
<sequence length="1638" mass="178040">MLQGLPKEGGGLLASRASRHVTVLAETARRVPPGLRRVREPSDKRSLPEPHSSSVFVSPLPDSVLIDKLKSIERAAETRGRASFETDLQFVAGMSTQILQKIQHQPELYTALLTHTAKTGYGDAEFWEAVARMAEARSSYLSAVQLAYFVNPLALARPNVERLHGTSAVSSLDSCLLAMTLRMDTLLQEMCSSSAVKSRALIRGETRVERQTQKRSDLRMKDLCKFLSSLAKIRFKPPTSFADSLTAYLRMFQRQRQEPEAHSSSVYVCHRDEREGNTRDLCTVLQSVSKMDFFHPSSQAKVLGALLPLFSSLSSQEELTNENLTFISLALHKFSPSLLFNKQEGRPLASPASQTQTRDLLAGLLRVTDTVLSRCLDGLRMSREGGERVSRYSSTQAFHLTRMLIDTDKSLQRLKSNKQLQNACLPPHATASSWARLTDFLEELTDHFVRSERGRVSLEEVGRRLPTEEQPDIREQVHTFVAVASAAAACGESRVGSVRGLRGRLSACVDLMIESGFVAETLGEADDGVTSERSRRMARQRVVQGQDFAWIAVGLAGASRRHQPSVQARLSFDRLLSLVARQVTAGERGESGLQWQLLDIVQVLNALAAFELSAGVSERRNMERVSALVRAAVEEGQKAAGSRIPHRQAQAVRDICAVLTAADKVACANEKGDRHLLGPSVSSVLDCLTSLLRSEGVHRVGEGETGVLLTRFVSLIEPDDVRAEGAFLDCLKALLAGGGGGGGTEDRSTSSVSSQPPAGASHSRGGKMRGRDVTSVEMRSTCALLASLVKLFSPFSSLDLPPPLRRCLSRDPVLSQAVVRRLRGLLEDAAGPTLERSSEEAVLEEGKEGEYGQSGFPSSACRSPSPSGIEGGDVASKSSLIFLDPQNICDFAFTLREIRRLVQAPPFRCPQFPSIPLRPSYSSPPLDSLGEVGVEEVKGGLRKKGESDNALLDDLKNLSLTWGRALESLCEVVGGTAVEGIREERHRRGGRGDGLVHSSLLPKPVSLPEYPLLALVKLLNFLLSLGVRSRCITEIGVSALTSRLEEAVAVLRRERETPAYRISSGEETEKGSHERAMLGEEMERILGGGSDADGRGHPSWRPILKVLPPFLHEIRRSLPEAHGPLVERVSDLCAELWLGLPGAGRGKRGGLSTGICANENVELVDSLGALLISFLASDRLQHVELLRACRDRFLFGGSEEEKAPLFRTHSQTVVGLAQLDALDLDLIQRLWRQTREKLRVMSEKGEGMEKKDLETIGDELSALSGAAALCSGGPWLELQRQRESGGKEEEANRYDGQSVLLREVLSESASAVAQLAEKIRPKKIGVALESEGARGSQGKFSEREHDCVGVSESRFASGELSGVMLEESVGDVKDSCSPLERDERLEWGSEGRRLEGGGDSEFAENLETVLNCGLSLMSLFAAAAGDPKLFGRAKSAELGALIDLLPSAAQSRGRVSALTDERESQRPAQSTDAGREGVLWGNSTADESLEVRRKEWRTEEGASRSPVDCGPSTSFLSEVLDALPSGTVTVQSSPAASSDCSPGVAPGERCVRCNSNDVAGVFSVDLLIPGGQPECVRVNIGDLNLRWQKANANQTDKEGTKERMLQTHSLSCELFHIPQSIPQRSYFETPAPQKMQST</sequence>
<feature type="compositionally biased region" description="Basic and acidic residues" evidence="1">
    <location>
        <begin position="1489"/>
        <end position="1502"/>
    </location>
</feature>
<evidence type="ECO:0000313" key="2">
    <source>
        <dbReference type="EMBL" id="CEM20044.1"/>
    </source>
</evidence>
<accession>A0A0G4FY14</accession>
<feature type="region of interest" description="Disordered" evidence="1">
    <location>
        <begin position="35"/>
        <end position="54"/>
    </location>
</feature>